<feature type="region of interest" description="Disordered" evidence="2">
    <location>
        <begin position="261"/>
        <end position="282"/>
    </location>
</feature>
<feature type="region of interest" description="Disordered" evidence="2">
    <location>
        <begin position="20"/>
        <end position="67"/>
    </location>
</feature>
<proteinExistence type="predicted"/>
<dbReference type="Proteomes" id="UP000472372">
    <property type="component" value="Chromosome 1"/>
</dbReference>
<evidence type="ECO:0000256" key="2">
    <source>
        <dbReference type="SAM" id="MobiDB-lite"/>
    </source>
</evidence>
<feature type="region of interest" description="Disordered" evidence="2">
    <location>
        <begin position="144"/>
        <end position="198"/>
    </location>
</feature>
<feature type="compositionally biased region" description="Pro residues" evidence="2">
    <location>
        <begin position="266"/>
        <end position="275"/>
    </location>
</feature>
<evidence type="ECO:0000256" key="1">
    <source>
        <dbReference type="SAM" id="Coils"/>
    </source>
</evidence>
<keyword evidence="1" id="KW-0175">Coiled coil</keyword>
<feature type="compositionally biased region" description="Basic and acidic residues" evidence="2">
    <location>
        <begin position="146"/>
        <end position="155"/>
    </location>
</feature>
<protein>
    <submittedName>
        <fullName evidence="3">Uncharacterized protein</fullName>
    </submittedName>
</protein>
<dbReference type="EMBL" id="HG992977">
    <property type="protein sequence ID" value="CAE7000551.1"/>
    <property type="molecule type" value="Genomic_DNA"/>
</dbReference>
<dbReference type="AlphaFoldDB" id="A0A6S6VDT1"/>
<feature type="compositionally biased region" description="Pro residues" evidence="2">
    <location>
        <begin position="180"/>
        <end position="190"/>
    </location>
</feature>
<feature type="coiled-coil region" evidence="1">
    <location>
        <begin position="528"/>
        <end position="555"/>
    </location>
</feature>
<reference evidence="3" key="1">
    <citation type="submission" date="2021-02" db="EMBL/GenBank/DDBJ databases">
        <authorList>
            <person name="Syme A R."/>
            <person name="Syme A R."/>
            <person name="Moolhuijzen P."/>
        </authorList>
    </citation>
    <scope>NUCLEOTIDE SEQUENCE</scope>
    <source>
        <strain evidence="3">W1-1</strain>
    </source>
</reference>
<feature type="compositionally biased region" description="Basic and acidic residues" evidence="2">
    <location>
        <begin position="30"/>
        <end position="48"/>
    </location>
</feature>
<feature type="region of interest" description="Disordered" evidence="2">
    <location>
        <begin position="211"/>
        <end position="233"/>
    </location>
</feature>
<sequence>MLPFLRRLRHPLRRPIHFYRIDEPSPTPRQLERQRERERQEASDKIENEWDDERAGRKRPSSPEELPVIIDRGPYKGLVYPKEDLYYNSIMLASDVEPMYVGPPGGHLRQEVYRTPFRRLNAISGVNSSPRLVPDEHLTASQNADNLRRWEDRNGKNVGTRHIESPTVIRLELPKHPPSDPRAPSPPRGPITPGSQEWDIFMDFPSEYSMHMYHDGESDQPAGPTSTTPALPKPVAVFKTGNRTIQGDAQCRPSAQEIPLSVQAPDQPPSNPPVPSLHGSKDPEILTWNTALKRSLNNESINLEMRAAVRERVERSSKTNVPEYMHNQPISAVDSDPVPNLSHLVAESAFHDRMTDENVFAIRSAAHSEGQRQRELLPNGVSSGHYNLPTPDVNTTMKWPLTLREGQDLSHGQLPNGVPANYYPPSSSSDSSFGQHQPLPPDNVADCVSNLLYNILTSSELDLHAGIVGGSAPAHSSALSALEPPSNATSATPLHDRLIGKLHSTVYGLQDRITGLEEDLVPHMSAWLSQKELQIGELNAKAGDLDDEINALKQIVDFGIKLLNGCWEREWELWSTLIDIQKQRESNRSSLSRIFSRRKSTIVSDWQLLGGSMPRDYVTRISSPSRSTQRLLKTRELDAVLLIAKQNVTILKEDMGDMSGLVKAYQARAEIVEGLVPVEVSWRDI</sequence>
<feature type="region of interest" description="Disordered" evidence="2">
    <location>
        <begin position="407"/>
        <end position="440"/>
    </location>
</feature>
<gene>
    <name evidence="3" type="ORF">PTTW11_01097</name>
</gene>
<accession>A0A6S6VDT1</accession>
<organism evidence="3 4">
    <name type="scientific">Pyrenophora teres f. teres</name>
    <dbReference type="NCBI Taxonomy" id="97479"/>
    <lineage>
        <taxon>Eukaryota</taxon>
        <taxon>Fungi</taxon>
        <taxon>Dikarya</taxon>
        <taxon>Ascomycota</taxon>
        <taxon>Pezizomycotina</taxon>
        <taxon>Dothideomycetes</taxon>
        <taxon>Pleosporomycetidae</taxon>
        <taxon>Pleosporales</taxon>
        <taxon>Pleosporineae</taxon>
        <taxon>Pleosporaceae</taxon>
        <taxon>Pyrenophora</taxon>
    </lineage>
</organism>
<evidence type="ECO:0000313" key="4">
    <source>
        <dbReference type="Proteomes" id="UP000472372"/>
    </source>
</evidence>
<evidence type="ECO:0000313" key="3">
    <source>
        <dbReference type="EMBL" id="CAE7000551.1"/>
    </source>
</evidence>
<name>A0A6S6VDT1_9PLEO</name>